<name>A0A932MP47_UNCTE</name>
<evidence type="ECO:0000256" key="6">
    <source>
        <dbReference type="ARBA" id="ARBA00022596"/>
    </source>
</evidence>
<evidence type="ECO:0000256" key="12">
    <source>
        <dbReference type="ARBA" id="ARBA00023285"/>
    </source>
</evidence>
<keyword evidence="10" id="KW-0921">Nickel transport</keyword>
<organism evidence="16 17">
    <name type="scientific">Tectimicrobiota bacterium</name>
    <dbReference type="NCBI Taxonomy" id="2528274"/>
    <lineage>
        <taxon>Bacteria</taxon>
        <taxon>Pseudomonadati</taxon>
        <taxon>Nitrospinota/Tectimicrobiota group</taxon>
        <taxon>Candidatus Tectimicrobiota</taxon>
    </lineage>
</organism>
<evidence type="ECO:0000256" key="13">
    <source>
        <dbReference type="RuleBase" id="RU362101"/>
    </source>
</evidence>
<comment type="similarity">
    <text evidence="13">Belongs to the NiCoT transporter (TC 2.A.52) family.</text>
</comment>
<comment type="subcellular location">
    <subcellularLocation>
        <location evidence="2 13">Cell membrane</location>
        <topology evidence="2 13">Multi-pass membrane protein</topology>
    </subcellularLocation>
</comment>
<feature type="transmembrane region" description="Helical" evidence="13">
    <location>
        <begin position="131"/>
        <end position="155"/>
    </location>
</feature>
<evidence type="ECO:0000256" key="1">
    <source>
        <dbReference type="ARBA" id="ARBA00002510"/>
    </source>
</evidence>
<dbReference type="PANTHER" id="PTHR40659">
    <property type="entry name" value="NICKEL/COBALT EFFLUX SYSTEM RCNA"/>
    <property type="match status" value="1"/>
</dbReference>
<feature type="transmembrane region" description="Helical" evidence="13">
    <location>
        <begin position="252"/>
        <end position="275"/>
    </location>
</feature>
<dbReference type="Pfam" id="PF03824">
    <property type="entry name" value="NicO"/>
    <property type="match status" value="1"/>
</dbReference>
<accession>A0A932MP47</accession>
<protein>
    <recommendedName>
        <fullName evidence="13">Nickel/cobalt efflux system</fullName>
    </recommendedName>
</protein>
<keyword evidence="7 13" id="KW-0812">Transmembrane</keyword>
<feature type="signal peptide" evidence="15">
    <location>
        <begin position="1"/>
        <end position="25"/>
    </location>
</feature>
<keyword evidence="6" id="KW-0533">Nickel</keyword>
<dbReference type="InterPro" id="IPR011541">
    <property type="entry name" value="Ni/Co_transpt_high_affinity"/>
</dbReference>
<keyword evidence="15" id="KW-0732">Signal</keyword>
<evidence type="ECO:0000256" key="8">
    <source>
        <dbReference type="ARBA" id="ARBA00022989"/>
    </source>
</evidence>
<dbReference type="GO" id="GO:0010045">
    <property type="term" value="P:response to nickel cation"/>
    <property type="evidence" value="ECO:0007669"/>
    <property type="project" value="TreeGrafter"/>
</dbReference>
<evidence type="ECO:0000313" key="17">
    <source>
        <dbReference type="Proteomes" id="UP000782312"/>
    </source>
</evidence>
<dbReference type="GO" id="GO:0005886">
    <property type="term" value="C:plasma membrane"/>
    <property type="evidence" value="ECO:0007669"/>
    <property type="project" value="UniProtKB-SubCell"/>
</dbReference>
<dbReference type="GO" id="GO:0006824">
    <property type="term" value="P:cobalt ion transport"/>
    <property type="evidence" value="ECO:0007669"/>
    <property type="project" value="UniProtKB-KW"/>
</dbReference>
<evidence type="ECO:0000256" key="10">
    <source>
        <dbReference type="ARBA" id="ARBA00023112"/>
    </source>
</evidence>
<dbReference type="GO" id="GO:0032025">
    <property type="term" value="P:response to cobalt ion"/>
    <property type="evidence" value="ECO:0007669"/>
    <property type="project" value="TreeGrafter"/>
</dbReference>
<keyword evidence="4 13" id="KW-0813">Transport</keyword>
<evidence type="ECO:0000256" key="11">
    <source>
        <dbReference type="ARBA" id="ARBA00023136"/>
    </source>
</evidence>
<keyword evidence="9" id="KW-0406">Ion transport</keyword>
<sequence length="321" mass="33299">MTRLRRGAILALLALLLALPGAAGAANPFGRPAQPPPAGAPAPGGQAPAPERSMAPSGFFAPVTYFMLSLQREMTRSISRQLRAIRDGEPGGALFFAAVMGLLYGSLHTLGPGHGKFVVMTYFLSRDAKPWRGFLMGGQIALFHVLSAIALLWMVDLVARKAFGMPAGEIRAVQQASYASIALIGLYMAGRALRSLMRNGEGHRHDGHDHGHEHGHSHSLGQEGLLSLFVGLVPCTGAILVMLYALANNIVLAGIVVVAAIGAGMALTMAGIGLLGMVARSLVLSRLEGSPGRGRWAAGAVQLAGGAAITAIGAAYFLSSL</sequence>
<comment type="caution">
    <text evidence="16">The sequence shown here is derived from an EMBL/GenBank/DDBJ whole genome shotgun (WGS) entry which is preliminary data.</text>
</comment>
<evidence type="ECO:0000256" key="5">
    <source>
        <dbReference type="ARBA" id="ARBA00022475"/>
    </source>
</evidence>
<feature type="compositionally biased region" description="Low complexity" evidence="14">
    <location>
        <begin position="41"/>
        <end position="50"/>
    </location>
</feature>
<dbReference type="EMBL" id="JACPUR010000040">
    <property type="protein sequence ID" value="MBI3129370.1"/>
    <property type="molecule type" value="Genomic_DNA"/>
</dbReference>
<evidence type="ECO:0000256" key="2">
    <source>
        <dbReference type="ARBA" id="ARBA00004651"/>
    </source>
</evidence>
<keyword evidence="8 13" id="KW-1133">Transmembrane helix</keyword>
<evidence type="ECO:0000256" key="14">
    <source>
        <dbReference type="SAM" id="MobiDB-lite"/>
    </source>
</evidence>
<feature type="transmembrane region" description="Helical" evidence="13">
    <location>
        <begin position="53"/>
        <end position="70"/>
    </location>
</feature>
<keyword evidence="11 13" id="KW-0472">Membrane</keyword>
<evidence type="ECO:0000256" key="9">
    <source>
        <dbReference type="ARBA" id="ARBA00023065"/>
    </source>
</evidence>
<dbReference type="InterPro" id="IPR051224">
    <property type="entry name" value="NiCoT_RcnA"/>
</dbReference>
<keyword evidence="12" id="KW-0170">Cobalt</keyword>
<feature type="transmembrane region" description="Helical" evidence="13">
    <location>
        <begin position="296"/>
        <end position="318"/>
    </location>
</feature>
<comment type="function">
    <text evidence="1">Efflux system for nickel and cobalt.</text>
</comment>
<dbReference type="Proteomes" id="UP000782312">
    <property type="component" value="Unassembled WGS sequence"/>
</dbReference>
<evidence type="ECO:0000256" key="7">
    <source>
        <dbReference type="ARBA" id="ARBA00022692"/>
    </source>
</evidence>
<reference evidence="16" key="1">
    <citation type="submission" date="2020-07" db="EMBL/GenBank/DDBJ databases">
        <title>Huge and variable diversity of episymbiotic CPR bacteria and DPANN archaea in groundwater ecosystems.</title>
        <authorList>
            <person name="He C.Y."/>
            <person name="Keren R."/>
            <person name="Whittaker M."/>
            <person name="Farag I.F."/>
            <person name="Doudna J."/>
            <person name="Cate J.H.D."/>
            <person name="Banfield J.F."/>
        </authorList>
    </citation>
    <scope>NUCLEOTIDE SEQUENCE</scope>
    <source>
        <strain evidence="16">NC_groundwater_763_Ag_S-0.2um_68_21</strain>
    </source>
</reference>
<feature type="region of interest" description="Disordered" evidence="14">
    <location>
        <begin position="28"/>
        <end position="52"/>
    </location>
</feature>
<dbReference type="GO" id="GO:0046583">
    <property type="term" value="F:monoatomic cation efflux transmembrane transporter activity"/>
    <property type="evidence" value="ECO:0007669"/>
    <property type="project" value="TreeGrafter"/>
</dbReference>
<dbReference type="PANTHER" id="PTHR40659:SF1">
    <property type="entry name" value="NICKEL_COBALT EFFLUX SYSTEM RCNA"/>
    <property type="match status" value="1"/>
</dbReference>
<keyword evidence="3" id="KW-0171">Cobalt transport</keyword>
<evidence type="ECO:0000313" key="16">
    <source>
        <dbReference type="EMBL" id="MBI3129370.1"/>
    </source>
</evidence>
<evidence type="ECO:0000256" key="15">
    <source>
        <dbReference type="SAM" id="SignalP"/>
    </source>
</evidence>
<gene>
    <name evidence="16" type="ORF">HYZ11_17305</name>
</gene>
<dbReference type="GO" id="GO:0015099">
    <property type="term" value="F:nickel cation transmembrane transporter activity"/>
    <property type="evidence" value="ECO:0007669"/>
    <property type="project" value="UniProtKB-UniRule"/>
</dbReference>
<feature type="transmembrane region" description="Helical" evidence="13">
    <location>
        <begin position="91"/>
        <end position="111"/>
    </location>
</feature>
<evidence type="ECO:0000256" key="3">
    <source>
        <dbReference type="ARBA" id="ARBA00022426"/>
    </source>
</evidence>
<feature type="transmembrane region" description="Helical" evidence="13">
    <location>
        <begin position="225"/>
        <end position="246"/>
    </location>
</feature>
<dbReference type="AlphaFoldDB" id="A0A932MP47"/>
<proteinExistence type="inferred from homology"/>
<keyword evidence="5" id="KW-1003">Cell membrane</keyword>
<evidence type="ECO:0000256" key="4">
    <source>
        <dbReference type="ARBA" id="ARBA00022448"/>
    </source>
</evidence>
<feature type="chain" id="PRO_5036700285" description="Nickel/cobalt efflux system" evidence="15">
    <location>
        <begin position="26"/>
        <end position="321"/>
    </location>
</feature>